<dbReference type="Proteomes" id="UP000323521">
    <property type="component" value="Chromosome"/>
</dbReference>
<gene>
    <name evidence="1" type="ORF">DCMF_17870</name>
</gene>
<dbReference type="RefSeq" id="WP_148135684.1">
    <property type="nucleotide sequence ID" value="NZ_CP017634.1"/>
</dbReference>
<sequence>MSTKYAFMNECGDSGLNFDNQETSTHFIITAIIVEENDLQKLETEIEAVREKYFGNGEIKSSNVGSDHDRRKRILAELSKIDFSFFAVVVDKRKIYKDCGLIHKQSFYKFINNRLHMELRKVYPSLCMISDQHGSKEYMNSFRKYVMENANQSLFDSYDFWFNDSKNSILIQLADFVSGTLSYIYDERKHCPEAKTYHQLLNKKRIRIEFWPIEYTSYVMHAENDTGEFNHIIAQTALRLTNEFIKKNETNDDKVIKEQVLTLKYLRFKFIDSDHQKYIPTRELLNHLNQYKNIKLNAHYLRTKIIAKLRDEGIIIASSTQGYKLPVRETEIYDFTDHASTVVIPMLHRLKKCRDIIKLATGGKLDILNKPQYKTLYKYFEDEDTSGR</sequence>
<organism evidence="1 2">
    <name type="scientific">Formimonas warabiya</name>
    <dbReference type="NCBI Taxonomy" id="1761012"/>
    <lineage>
        <taxon>Bacteria</taxon>
        <taxon>Bacillati</taxon>
        <taxon>Bacillota</taxon>
        <taxon>Clostridia</taxon>
        <taxon>Eubacteriales</taxon>
        <taxon>Peptococcaceae</taxon>
        <taxon>Candidatus Formimonas</taxon>
    </lineage>
</organism>
<keyword evidence="2" id="KW-1185">Reference proteome</keyword>
<dbReference type="Pfam" id="PF12686">
    <property type="entry name" value="DUF3800"/>
    <property type="match status" value="1"/>
</dbReference>
<accession>A0A3G1KV73</accession>
<dbReference type="OrthoDB" id="6057352at2"/>
<dbReference type="EMBL" id="CP017634">
    <property type="protein sequence ID" value="ATW26378.1"/>
    <property type="molecule type" value="Genomic_DNA"/>
</dbReference>
<dbReference type="KEGG" id="fwa:DCMF_17870"/>
<evidence type="ECO:0008006" key="3">
    <source>
        <dbReference type="Google" id="ProtNLM"/>
    </source>
</evidence>
<dbReference type="InterPro" id="IPR024524">
    <property type="entry name" value="DUF3800"/>
</dbReference>
<dbReference type="AlphaFoldDB" id="A0A3G1KV73"/>
<name>A0A3G1KV73_FORW1</name>
<evidence type="ECO:0000313" key="1">
    <source>
        <dbReference type="EMBL" id="ATW26378.1"/>
    </source>
</evidence>
<proteinExistence type="predicted"/>
<protein>
    <recommendedName>
        <fullName evidence="3">DUF3800 domain-containing protein</fullName>
    </recommendedName>
</protein>
<reference evidence="1 2" key="1">
    <citation type="submission" date="2016-10" db="EMBL/GenBank/DDBJ databases">
        <title>Complete Genome Sequence of Peptococcaceae strain DCMF.</title>
        <authorList>
            <person name="Edwards R.J."/>
            <person name="Holland S.I."/>
            <person name="Deshpande N.P."/>
            <person name="Wong Y.K."/>
            <person name="Ertan H."/>
            <person name="Manefield M."/>
            <person name="Russell T.L."/>
            <person name="Lee M.J."/>
        </authorList>
    </citation>
    <scope>NUCLEOTIDE SEQUENCE [LARGE SCALE GENOMIC DNA]</scope>
    <source>
        <strain evidence="1 2">DCMF</strain>
    </source>
</reference>
<evidence type="ECO:0000313" key="2">
    <source>
        <dbReference type="Proteomes" id="UP000323521"/>
    </source>
</evidence>